<dbReference type="RefSeq" id="WP_072884586.1">
    <property type="nucleotide sequence ID" value="NZ_FQVO01000006.1"/>
</dbReference>
<dbReference type="Proteomes" id="UP000184236">
    <property type="component" value="Unassembled WGS sequence"/>
</dbReference>
<reference evidence="2" key="1">
    <citation type="submission" date="2016-11" db="EMBL/GenBank/DDBJ databases">
        <authorList>
            <person name="Varghese N."/>
            <person name="Submissions S."/>
        </authorList>
    </citation>
    <scope>NUCLEOTIDE SEQUENCE [LARGE SCALE GENOMIC DNA]</scope>
    <source>
        <strain evidence="2">DSM 26898</strain>
    </source>
</reference>
<name>A0A1M4XK83_9FLAO</name>
<protein>
    <submittedName>
        <fullName evidence="1">Methyltransferase domain-containing protein</fullName>
    </submittedName>
</protein>
<dbReference type="InterPro" id="IPR029063">
    <property type="entry name" value="SAM-dependent_MTases_sf"/>
</dbReference>
<dbReference type="AlphaFoldDB" id="A0A1M4XK83"/>
<dbReference type="EMBL" id="FQVO01000006">
    <property type="protein sequence ID" value="SHE94027.1"/>
    <property type="molecule type" value="Genomic_DNA"/>
</dbReference>
<keyword evidence="2" id="KW-1185">Reference proteome</keyword>
<dbReference type="PANTHER" id="PTHR43861">
    <property type="entry name" value="TRANS-ACONITATE 2-METHYLTRANSFERASE-RELATED"/>
    <property type="match status" value="1"/>
</dbReference>
<accession>A0A1M4XK83</accession>
<evidence type="ECO:0000313" key="2">
    <source>
        <dbReference type="Proteomes" id="UP000184236"/>
    </source>
</evidence>
<dbReference type="CDD" id="cd02440">
    <property type="entry name" value="AdoMet_MTases"/>
    <property type="match status" value="1"/>
</dbReference>
<dbReference type="PANTHER" id="PTHR43861:SF6">
    <property type="entry name" value="METHYLTRANSFERASE TYPE 11"/>
    <property type="match status" value="1"/>
</dbReference>
<dbReference type="GO" id="GO:0032259">
    <property type="term" value="P:methylation"/>
    <property type="evidence" value="ECO:0007669"/>
    <property type="project" value="UniProtKB-KW"/>
</dbReference>
<proteinExistence type="predicted"/>
<keyword evidence="1" id="KW-0489">Methyltransferase</keyword>
<dbReference type="STRING" id="1302685.SAMN05444408_106115"/>
<sequence>MKDTGERHIIHQQFTNTSELYLHLMHIATYEYAKNLVKDKKVLDYGCGSGYGSHMLSMNAASVTGVDISKEAVDFANKEYRAHNLNFKTIAELGNEKFDVITSFQVIEHVPDDKKYTSALKQLLNPDGIVIISTPDKKHRLFNYIQQPWNIFHLKEYTPESLEKLLKKYFAQVEILKIGSDSDLILEEIRRTRKQRIAVLPATLSIYPYPVRVFLLNVQKKMFQLLRKIRKGNKNTDQVLDNTSVDFAAQYSHKDIVFKKDMKYSTDLLAICKSEE</sequence>
<organism evidence="1 2">
    <name type="scientific">Chryseobacterium takakiae</name>
    <dbReference type="NCBI Taxonomy" id="1302685"/>
    <lineage>
        <taxon>Bacteria</taxon>
        <taxon>Pseudomonadati</taxon>
        <taxon>Bacteroidota</taxon>
        <taxon>Flavobacteriia</taxon>
        <taxon>Flavobacteriales</taxon>
        <taxon>Weeksellaceae</taxon>
        <taxon>Chryseobacterium group</taxon>
        <taxon>Chryseobacterium</taxon>
    </lineage>
</organism>
<evidence type="ECO:0000313" key="1">
    <source>
        <dbReference type="EMBL" id="SHE94027.1"/>
    </source>
</evidence>
<dbReference type="SUPFAM" id="SSF53335">
    <property type="entry name" value="S-adenosyl-L-methionine-dependent methyltransferases"/>
    <property type="match status" value="1"/>
</dbReference>
<dbReference type="GO" id="GO:0008168">
    <property type="term" value="F:methyltransferase activity"/>
    <property type="evidence" value="ECO:0007669"/>
    <property type="project" value="UniProtKB-KW"/>
</dbReference>
<gene>
    <name evidence="1" type="ORF">SAMN05444408_106115</name>
</gene>
<dbReference type="Pfam" id="PF13489">
    <property type="entry name" value="Methyltransf_23"/>
    <property type="match status" value="1"/>
</dbReference>
<dbReference type="OrthoDB" id="3896938at2"/>
<dbReference type="Gene3D" id="3.40.50.150">
    <property type="entry name" value="Vaccinia Virus protein VP39"/>
    <property type="match status" value="1"/>
</dbReference>
<keyword evidence="1" id="KW-0808">Transferase</keyword>